<dbReference type="InterPro" id="IPR036291">
    <property type="entry name" value="NAD(P)-bd_dom_sf"/>
</dbReference>
<organism evidence="1">
    <name type="scientific">Moorella thermoacetica Y72</name>
    <dbReference type="NCBI Taxonomy" id="1325331"/>
    <lineage>
        <taxon>Bacteria</taxon>
        <taxon>Bacillati</taxon>
        <taxon>Bacillota</taxon>
        <taxon>Clostridia</taxon>
        <taxon>Neomoorellales</taxon>
        <taxon>Neomoorellaceae</taxon>
        <taxon>Neomoorella</taxon>
    </lineage>
</organism>
<sequence length="37" mass="3789">MKIIITGGRGQLGRELAGVLLEAGGHEVISPGARNSM</sequence>
<name>A0A0S6UB29_NEOTH</name>
<accession>A0A0S6UB29</accession>
<protein>
    <submittedName>
        <fullName evidence="1">Nucleoside-diphosphate-sugar epimerases</fullName>
    </submittedName>
</protein>
<dbReference type="Gene3D" id="3.40.50.720">
    <property type="entry name" value="NAD(P)-binding Rossmann-like Domain"/>
    <property type="match status" value="1"/>
</dbReference>
<dbReference type="Proteomes" id="UP000063718">
    <property type="component" value="Unassembled WGS sequence"/>
</dbReference>
<dbReference type="SUPFAM" id="SSF51735">
    <property type="entry name" value="NAD(P)-binding Rossmann-fold domains"/>
    <property type="match status" value="1"/>
</dbReference>
<dbReference type="EMBL" id="DF238840">
    <property type="protein sequence ID" value="GAF25941.1"/>
    <property type="molecule type" value="Genomic_DNA"/>
</dbReference>
<evidence type="ECO:0000313" key="1">
    <source>
        <dbReference type="EMBL" id="GAF25941.1"/>
    </source>
</evidence>
<gene>
    <name evidence="1" type="ORF">MTY_1278</name>
</gene>
<reference evidence="1" key="1">
    <citation type="journal article" date="2014" name="Gene">
        <title>Genome-guided analysis of transformation efficiency and carbon dioxide assimilation by Moorella thermoacetica Y72.</title>
        <authorList>
            <person name="Tsukahara K."/>
            <person name="Kita A."/>
            <person name="Nakashimada Y."/>
            <person name="Hoshino T."/>
            <person name="Murakami K."/>
        </authorList>
    </citation>
    <scope>NUCLEOTIDE SEQUENCE [LARGE SCALE GENOMIC DNA]</scope>
    <source>
        <strain evidence="1">Y72</strain>
    </source>
</reference>
<dbReference type="AlphaFoldDB" id="A0A0S6UB29"/>
<proteinExistence type="predicted"/>